<keyword evidence="1" id="KW-0677">Repeat</keyword>
<gene>
    <name evidence="3" type="ORF">ANCDUO_14426</name>
</gene>
<dbReference type="Pfam" id="PF12830">
    <property type="entry name" value="Nipped-B_C"/>
    <property type="match status" value="1"/>
</dbReference>
<evidence type="ECO:0000256" key="1">
    <source>
        <dbReference type="RuleBase" id="RU364107"/>
    </source>
</evidence>
<reference evidence="3 4" key="1">
    <citation type="submission" date="2013-12" db="EMBL/GenBank/DDBJ databases">
        <title>Draft genome of the parsitic nematode Ancylostoma duodenale.</title>
        <authorList>
            <person name="Mitreva M."/>
        </authorList>
    </citation>
    <scope>NUCLEOTIDE SEQUENCE [LARGE SCALE GENOMIC DNA]</scope>
    <source>
        <strain evidence="3 4">Zhejiang</strain>
    </source>
</reference>
<comment type="similarity">
    <text evidence="1">Belongs to the SCC2/Nipped-B family.</text>
</comment>
<organism evidence="3 4">
    <name type="scientific">Ancylostoma duodenale</name>
    <dbReference type="NCBI Taxonomy" id="51022"/>
    <lineage>
        <taxon>Eukaryota</taxon>
        <taxon>Metazoa</taxon>
        <taxon>Ecdysozoa</taxon>
        <taxon>Nematoda</taxon>
        <taxon>Chromadorea</taxon>
        <taxon>Rhabditida</taxon>
        <taxon>Rhabditina</taxon>
        <taxon>Rhabditomorpha</taxon>
        <taxon>Strongyloidea</taxon>
        <taxon>Ancylostomatidae</taxon>
        <taxon>Ancylostomatinae</taxon>
        <taxon>Ancylostoma</taxon>
    </lineage>
</organism>
<evidence type="ECO:0000313" key="4">
    <source>
        <dbReference type="Proteomes" id="UP000054047"/>
    </source>
</evidence>
<keyword evidence="1" id="KW-0131">Cell cycle</keyword>
<dbReference type="GO" id="GO:0061775">
    <property type="term" value="F:cohesin loader activity"/>
    <property type="evidence" value="ECO:0007669"/>
    <property type="project" value="InterPro"/>
</dbReference>
<dbReference type="OrthoDB" id="418242at2759"/>
<dbReference type="GO" id="GO:0003682">
    <property type="term" value="F:chromatin binding"/>
    <property type="evidence" value="ECO:0007669"/>
    <property type="project" value="TreeGrafter"/>
</dbReference>
<dbReference type="SUPFAM" id="SSF48371">
    <property type="entry name" value="ARM repeat"/>
    <property type="match status" value="1"/>
</dbReference>
<comment type="subcellular location">
    <subcellularLocation>
        <location evidence="1">Nucleus</location>
    </subcellularLocation>
</comment>
<dbReference type="EMBL" id="KN737383">
    <property type="protein sequence ID" value="KIH55417.1"/>
    <property type="molecule type" value="Genomic_DNA"/>
</dbReference>
<evidence type="ECO:0000259" key="2">
    <source>
        <dbReference type="Pfam" id="PF12830"/>
    </source>
</evidence>
<accession>A0A0C2D064</accession>
<dbReference type="PANTHER" id="PTHR21704:SF18">
    <property type="entry name" value="NIPPED-B-LIKE PROTEIN"/>
    <property type="match status" value="1"/>
</dbReference>
<dbReference type="AlphaFoldDB" id="A0A0C2D064"/>
<keyword evidence="1" id="KW-0539">Nucleus</keyword>
<dbReference type="GO" id="GO:0090694">
    <property type="term" value="C:Scc2-Scc4 cohesin loading complex"/>
    <property type="evidence" value="ECO:0007669"/>
    <property type="project" value="TreeGrafter"/>
</dbReference>
<dbReference type="InterPro" id="IPR024986">
    <property type="entry name" value="Nipped-B_C"/>
</dbReference>
<name>A0A0C2D064_9BILA</name>
<dbReference type="InterPro" id="IPR016024">
    <property type="entry name" value="ARM-type_fold"/>
</dbReference>
<dbReference type="GO" id="GO:0071169">
    <property type="term" value="P:establishment of protein localization to chromatin"/>
    <property type="evidence" value="ECO:0007669"/>
    <property type="project" value="TreeGrafter"/>
</dbReference>
<dbReference type="Proteomes" id="UP000054047">
    <property type="component" value="Unassembled WGS sequence"/>
</dbReference>
<feature type="domain" description="Sister chromatid cohesion C-terminal" evidence="2">
    <location>
        <begin position="518"/>
        <end position="678"/>
    </location>
</feature>
<dbReference type="InterPro" id="IPR033031">
    <property type="entry name" value="Scc2/Nipped-B"/>
</dbReference>
<keyword evidence="4" id="KW-1185">Reference proteome</keyword>
<evidence type="ECO:0000313" key="3">
    <source>
        <dbReference type="EMBL" id="KIH55417.1"/>
    </source>
</evidence>
<protein>
    <recommendedName>
        <fullName evidence="1">Nipped-B protein</fullName>
    </recommendedName>
</protein>
<sequence length="680" mass="76452">MGMLNDILNSLHRLPAGRNASNSYRFGSDQWISNTTVLVLQLLQSVVRVPERIHHRGEHHDDPDAEPDMQPDSIVPNSYKEVQALAQAFASGFLARCSSKGNKSEGEEDYRALFDSFLQDMLTAFNKPEFPAAEMFLQVVGNLLVKNCRNKSADIMIRTVSLEYLGLITSRLRSSMIWSVEDSKERMDLVVRTIKYEDNVQEDGTSLWPSVAEVDISDMTFSEKQMELERALLDYIIVNKDITVEIPSMLAQIVRRVQDEEGVKKLVLETFQTLWFQPVSERNTPALLKKVVVMTKVVQTCAEELKLEALETLFQALLKQGDKSTLAASRQIVDMFMDNVLTLENKMATENGVSSNNASNEDLAGAELHKANQERLLACLNTLTLFSKVLNEVIGMLERVVPLMSHPSDAFLTTFLCGVGVMARYFDFDSIIKDPEFEGKIFPAHLVRPDLSLNTDDVDPQDPEKPRRIRDNVFDVLFFFSSSSVPSMRYKAFVALVGKGKEQENLKEMDQAGSGLGSTVIQIYWQAVLQGYFSNNNAIRCHSAQVANLTYTQGLVTPGTSIATLIAMTTDPLPIVRNRVEAMLRDIDAKYAGMIQSTATQGVRKAYQLQLHIRGTSSDGTQRAIRGIRACDVSPYATTNGDTFFFSFRLFSEDSREKLRLEEWIFVADNVAMFPYQVRI</sequence>
<dbReference type="GO" id="GO:0010468">
    <property type="term" value="P:regulation of gene expression"/>
    <property type="evidence" value="ECO:0007669"/>
    <property type="project" value="InterPro"/>
</dbReference>
<dbReference type="GO" id="GO:0034087">
    <property type="term" value="P:establishment of mitotic sister chromatid cohesion"/>
    <property type="evidence" value="ECO:0007669"/>
    <property type="project" value="TreeGrafter"/>
</dbReference>
<proteinExistence type="inferred from homology"/>
<dbReference type="PANTHER" id="PTHR21704">
    <property type="entry name" value="NIPPED-B-LIKE PROTEIN DELANGIN SCC2-RELATED"/>
    <property type="match status" value="1"/>
</dbReference>
<dbReference type="GO" id="GO:1990414">
    <property type="term" value="P:replication-born double-strand break repair via sister chromatid exchange"/>
    <property type="evidence" value="ECO:0007669"/>
    <property type="project" value="TreeGrafter"/>
</dbReference>
<dbReference type="GO" id="GO:0140588">
    <property type="term" value="P:chromatin looping"/>
    <property type="evidence" value="ECO:0007669"/>
    <property type="project" value="InterPro"/>
</dbReference>